<accession>A0A6A5C6B7</accession>
<evidence type="ECO:0000256" key="3">
    <source>
        <dbReference type="PROSITE-ProRule" id="PRU00703"/>
    </source>
</evidence>
<evidence type="ECO:0000313" key="6">
    <source>
        <dbReference type="Proteomes" id="UP000444721"/>
    </source>
</evidence>
<dbReference type="VEuPathDB" id="AmoebaDB:FDP41_011312"/>
<evidence type="ECO:0000256" key="1">
    <source>
        <dbReference type="ARBA" id="ARBA00022737"/>
    </source>
</evidence>
<dbReference type="EMBL" id="VFQX01000009">
    <property type="protein sequence ID" value="KAF0982382.1"/>
    <property type="molecule type" value="Genomic_DNA"/>
</dbReference>
<dbReference type="AlphaFoldDB" id="A0A6A5C6B7"/>
<keyword evidence="1" id="KW-0677">Repeat</keyword>
<evidence type="ECO:0000259" key="4">
    <source>
        <dbReference type="PROSITE" id="PS51371"/>
    </source>
</evidence>
<keyword evidence="6" id="KW-1185">Reference proteome</keyword>
<dbReference type="OrthoDB" id="449052at2759"/>
<gene>
    <name evidence="5" type="ORF">FDP41_011312</name>
</gene>
<dbReference type="SMART" id="SM00116">
    <property type="entry name" value="CBS"/>
    <property type="match status" value="3"/>
</dbReference>
<dbReference type="VEuPathDB" id="AmoebaDB:NF0035360"/>
<dbReference type="PROSITE" id="PS51371">
    <property type="entry name" value="CBS"/>
    <property type="match status" value="3"/>
</dbReference>
<feature type="domain" description="CBS" evidence="4">
    <location>
        <begin position="184"/>
        <end position="246"/>
    </location>
</feature>
<dbReference type="InterPro" id="IPR000644">
    <property type="entry name" value="CBS_dom"/>
</dbReference>
<comment type="caution">
    <text evidence="5">The sequence shown here is derived from an EMBL/GenBank/DDBJ whole genome shotgun (WGS) entry which is preliminary data.</text>
</comment>
<feature type="domain" description="CBS" evidence="4">
    <location>
        <begin position="105"/>
        <end position="162"/>
    </location>
</feature>
<organism evidence="5 6">
    <name type="scientific">Naegleria fowleri</name>
    <name type="common">Brain eating amoeba</name>
    <dbReference type="NCBI Taxonomy" id="5763"/>
    <lineage>
        <taxon>Eukaryota</taxon>
        <taxon>Discoba</taxon>
        <taxon>Heterolobosea</taxon>
        <taxon>Tetramitia</taxon>
        <taxon>Eutetramitia</taxon>
        <taxon>Vahlkampfiidae</taxon>
        <taxon>Naegleria</taxon>
    </lineage>
</organism>
<protein>
    <recommendedName>
        <fullName evidence="4">CBS domain-containing protein</fullName>
    </recommendedName>
</protein>
<dbReference type="CDD" id="cd02205">
    <property type="entry name" value="CBS_pair_SF"/>
    <property type="match status" value="1"/>
</dbReference>
<dbReference type="Proteomes" id="UP000444721">
    <property type="component" value="Unassembled WGS sequence"/>
</dbReference>
<proteinExistence type="predicted"/>
<dbReference type="InterPro" id="IPR050511">
    <property type="entry name" value="AMPK_gamma/SDS23_families"/>
</dbReference>
<reference evidence="5 6" key="1">
    <citation type="journal article" date="2019" name="Sci. Rep.">
        <title>Nanopore sequencing improves the draft genome of the human pathogenic amoeba Naegleria fowleri.</title>
        <authorList>
            <person name="Liechti N."/>
            <person name="Schurch N."/>
            <person name="Bruggmann R."/>
            <person name="Wittwer M."/>
        </authorList>
    </citation>
    <scope>NUCLEOTIDE SEQUENCE [LARGE SCALE GENOMIC DNA]</scope>
    <source>
        <strain evidence="5 6">ATCC 30894</strain>
    </source>
</reference>
<dbReference type="InterPro" id="IPR046342">
    <property type="entry name" value="CBS_dom_sf"/>
</dbReference>
<feature type="domain" description="CBS" evidence="4">
    <location>
        <begin position="262"/>
        <end position="319"/>
    </location>
</feature>
<sequence>MSSPIRPLDSNTLSDIVSTLPSRPIISLRKDVSLKEALLVLANNHILSAPVFDPSTNTCIGLIDVLDCATFTTQTYFDNSDHSQFKNYLLQFSFDVEQVGSVINMSGKNPYIPMKTTDSLLQLLKEFSNGVHRIPIMDENNNVLAVCSQMTLFQYLFKNIDLKDNAELFTDFKKQTLKQVLANRTTAQKVINVKESQLAIDAIKVISDNGLSAVGVLSEKDGKLIGCLSASDLQGFIDEDYHHLASPVLEFQRKSREKNGSSVSSLVFCKVETHTVGDVIQRLLQDRVHRIFVMNDDMEVVALLSLTDIFKMVYEYLNSKQK</sequence>
<dbReference type="VEuPathDB" id="AmoebaDB:NfTy_019980"/>
<dbReference type="OMA" id="GHYIGMF"/>
<dbReference type="PANTHER" id="PTHR13780">
    <property type="entry name" value="AMP-ACTIVATED PROTEIN KINASE, GAMMA REGULATORY SUBUNIT"/>
    <property type="match status" value="1"/>
</dbReference>
<dbReference type="Pfam" id="PF00571">
    <property type="entry name" value="CBS"/>
    <property type="match status" value="4"/>
</dbReference>
<dbReference type="RefSeq" id="XP_044567095.1">
    <property type="nucleotide sequence ID" value="XM_044701707.1"/>
</dbReference>
<dbReference type="GeneID" id="68118527"/>
<evidence type="ECO:0000313" key="5">
    <source>
        <dbReference type="EMBL" id="KAF0982382.1"/>
    </source>
</evidence>
<dbReference type="Gene3D" id="3.10.580.10">
    <property type="entry name" value="CBS-domain"/>
    <property type="match status" value="2"/>
</dbReference>
<dbReference type="SUPFAM" id="SSF54631">
    <property type="entry name" value="CBS-domain pair"/>
    <property type="match status" value="2"/>
</dbReference>
<name>A0A6A5C6B7_NAEFO</name>
<keyword evidence="2 3" id="KW-0129">CBS domain</keyword>
<evidence type="ECO:0000256" key="2">
    <source>
        <dbReference type="ARBA" id="ARBA00023122"/>
    </source>
</evidence>